<feature type="compositionally biased region" description="Low complexity" evidence="1">
    <location>
        <begin position="54"/>
        <end position="66"/>
    </location>
</feature>
<reference evidence="2 3" key="1">
    <citation type="submission" date="2016-03" db="EMBL/GenBank/DDBJ databases">
        <authorList>
            <person name="Ploux O."/>
        </authorList>
    </citation>
    <scope>NUCLEOTIDE SEQUENCE [LARGE SCALE GENOMIC DNA]</scope>
    <source>
        <strain evidence="2 3">UAMH 11012</strain>
    </source>
</reference>
<feature type="compositionally biased region" description="Low complexity" evidence="1">
    <location>
        <begin position="162"/>
        <end position="196"/>
    </location>
</feature>
<keyword evidence="3" id="KW-1185">Reference proteome</keyword>
<dbReference type="OrthoDB" id="5429993at2759"/>
<feature type="compositionally biased region" description="Low complexity" evidence="1">
    <location>
        <begin position="103"/>
        <end position="117"/>
    </location>
</feature>
<feature type="compositionally biased region" description="Polar residues" evidence="1">
    <location>
        <begin position="28"/>
        <end position="45"/>
    </location>
</feature>
<evidence type="ECO:0000313" key="3">
    <source>
        <dbReference type="Proteomes" id="UP000184330"/>
    </source>
</evidence>
<feature type="region of interest" description="Disordered" evidence="1">
    <location>
        <begin position="456"/>
        <end position="475"/>
    </location>
</feature>
<feature type="compositionally biased region" description="Polar residues" evidence="1">
    <location>
        <begin position="1"/>
        <end position="10"/>
    </location>
</feature>
<organism evidence="2 3">
    <name type="scientific">Phialocephala subalpina</name>
    <dbReference type="NCBI Taxonomy" id="576137"/>
    <lineage>
        <taxon>Eukaryota</taxon>
        <taxon>Fungi</taxon>
        <taxon>Dikarya</taxon>
        <taxon>Ascomycota</taxon>
        <taxon>Pezizomycotina</taxon>
        <taxon>Leotiomycetes</taxon>
        <taxon>Helotiales</taxon>
        <taxon>Mollisiaceae</taxon>
        <taxon>Phialocephala</taxon>
        <taxon>Phialocephala fortinii species complex</taxon>
    </lineage>
</organism>
<feature type="region of interest" description="Disordered" evidence="1">
    <location>
        <begin position="1"/>
        <end position="230"/>
    </location>
</feature>
<dbReference type="Proteomes" id="UP000184330">
    <property type="component" value="Unassembled WGS sequence"/>
</dbReference>
<feature type="compositionally biased region" description="Polar residues" evidence="1">
    <location>
        <begin position="141"/>
        <end position="158"/>
    </location>
</feature>
<name>A0A1L7WNS9_9HELO</name>
<dbReference type="AlphaFoldDB" id="A0A1L7WNS9"/>
<proteinExistence type="predicted"/>
<evidence type="ECO:0000256" key="1">
    <source>
        <dbReference type="SAM" id="MobiDB-lite"/>
    </source>
</evidence>
<accession>A0A1L7WNS9</accession>
<protein>
    <submittedName>
        <fullName evidence="2">Related to AGA1 A-agglutinin anchor subunit</fullName>
    </submittedName>
</protein>
<feature type="compositionally biased region" description="Polar residues" evidence="1">
    <location>
        <begin position="73"/>
        <end position="82"/>
    </location>
</feature>
<dbReference type="STRING" id="576137.A0A1L7WNS9"/>
<sequence>MSTSTIPSRTRSLRKSADVGTKYGGAQDEQTTALRPERSSQSPSRLPTMKPAGTRATRSTITSTSAVGRPPSATGSTISNGSMRPPPPRASISKPATTGGLQRSNSNRRPSTTSVTSQADTEPVKKDRSRPPIAISRHLRNASTNSFSASQQQQQPGHSRTRSSSTLSNSTSTTLPPPSNRNSLIEPKAQPQAEPPQLRRPAFSTLQQHFSPAKSLAPKPHPAAFLAPPSPSKLPSNIAISAETAKLQNELLQLHLLHKDAARVEQEWKASAKRKLGVRFHFVVDRNDELVALEVQETGKINAIALRSWRDQGTPGWGLEEQVQVLGEVISGMWNLGDSGGRYARVVRRFERWLRRTQEILEAREHDEAMIDDDVVFLEELDPSWQDDCLVIGRKLELWRDQMRELGQPDTGSSLGLVVEGCQNTVRGMLMELSVMAQVERDAMAREVEWIKSMNDDVSDDDHDPHTAGAIWRSR</sequence>
<gene>
    <name evidence="2" type="ORF">PAC_04297</name>
</gene>
<dbReference type="EMBL" id="FJOG01000005">
    <property type="protein sequence ID" value="CZR54413.1"/>
    <property type="molecule type" value="Genomic_DNA"/>
</dbReference>
<evidence type="ECO:0000313" key="2">
    <source>
        <dbReference type="EMBL" id="CZR54413.1"/>
    </source>
</evidence>